<dbReference type="EMBL" id="VSSQ01000647">
    <property type="protein sequence ID" value="MPL99106.1"/>
    <property type="molecule type" value="Genomic_DNA"/>
</dbReference>
<dbReference type="Gene3D" id="1.25.40.10">
    <property type="entry name" value="Tetratricopeptide repeat domain"/>
    <property type="match status" value="1"/>
</dbReference>
<dbReference type="SUPFAM" id="SSF48452">
    <property type="entry name" value="TPR-like"/>
    <property type="match status" value="1"/>
</dbReference>
<dbReference type="InterPro" id="IPR039565">
    <property type="entry name" value="BamD-like"/>
</dbReference>
<evidence type="ECO:0000256" key="3">
    <source>
        <dbReference type="ARBA" id="ARBA00023237"/>
    </source>
</evidence>
<keyword evidence="2" id="KW-0472">Membrane</keyword>
<dbReference type="PROSITE" id="PS51257">
    <property type="entry name" value="PROKAR_LIPOPROTEIN"/>
    <property type="match status" value="1"/>
</dbReference>
<evidence type="ECO:0000256" key="2">
    <source>
        <dbReference type="ARBA" id="ARBA00023136"/>
    </source>
</evidence>
<organism evidence="5">
    <name type="scientific">bioreactor metagenome</name>
    <dbReference type="NCBI Taxonomy" id="1076179"/>
    <lineage>
        <taxon>unclassified sequences</taxon>
        <taxon>metagenomes</taxon>
        <taxon>ecological metagenomes</taxon>
    </lineage>
</organism>
<dbReference type="InterPro" id="IPR011990">
    <property type="entry name" value="TPR-like_helical_dom_sf"/>
</dbReference>
<dbReference type="AlphaFoldDB" id="A0A644W6H4"/>
<evidence type="ECO:0000313" key="5">
    <source>
        <dbReference type="EMBL" id="MPL99106.1"/>
    </source>
</evidence>
<feature type="domain" description="Outer membrane lipoprotein BamD-like" evidence="4">
    <location>
        <begin position="32"/>
        <end position="178"/>
    </location>
</feature>
<proteinExistence type="predicted"/>
<keyword evidence="3" id="KW-0998">Cell outer membrane</keyword>
<protein>
    <submittedName>
        <fullName evidence="5">Outer membrane protein assembly factor BamD</fullName>
    </submittedName>
</protein>
<reference evidence="5" key="1">
    <citation type="submission" date="2019-08" db="EMBL/GenBank/DDBJ databases">
        <authorList>
            <person name="Kucharzyk K."/>
            <person name="Murdoch R.W."/>
            <person name="Higgins S."/>
            <person name="Loffler F."/>
        </authorList>
    </citation>
    <scope>NUCLEOTIDE SEQUENCE</scope>
</reference>
<dbReference type="Pfam" id="PF13525">
    <property type="entry name" value="YfiO"/>
    <property type="match status" value="1"/>
</dbReference>
<evidence type="ECO:0000256" key="1">
    <source>
        <dbReference type="ARBA" id="ARBA00022729"/>
    </source>
</evidence>
<keyword evidence="1" id="KW-0732">Signal</keyword>
<evidence type="ECO:0000259" key="4">
    <source>
        <dbReference type="Pfam" id="PF13525"/>
    </source>
</evidence>
<accession>A0A644W6H4</accession>
<comment type="caution">
    <text evidence="5">The sequence shown here is derived from an EMBL/GenBank/DDBJ whole genome shotgun (WGS) entry which is preliminary data.</text>
</comment>
<sequence length="266" mass="31331">MKKYLAIIVVVFAAISCSEYQNILKSTDPELKYSKAVEYFEKNDFMRASTLFDEVSRYFRGTERSEQVLNYLAKSYMGQKDYFTASEYYKTYVKTYPKGTYITEARFMIGYCYYLDSPDARLDQTATRDAINAFQEFLDIHPDSERVPEVNKLLDELKSKLAYKELLSARLYYNLGNYLGNNYISAIIVAQNALKNYPANSNREELSYIILQSKYEQAVQSVEEKKIERYRDTIDEYYNYINEFPTGKYKREAERIYADAKKIVKD</sequence>
<dbReference type="InterPro" id="IPR017689">
    <property type="entry name" value="BamD"/>
</dbReference>
<gene>
    <name evidence="5" type="primary">bamD_14</name>
    <name evidence="5" type="ORF">SDC9_45321</name>
</gene>
<name>A0A644W6H4_9ZZZZ</name>
<dbReference type="NCBIfam" id="TIGR03302">
    <property type="entry name" value="OM_YfiO"/>
    <property type="match status" value="1"/>
</dbReference>